<feature type="region of interest" description="Disordered" evidence="1">
    <location>
        <begin position="103"/>
        <end position="127"/>
    </location>
</feature>
<protein>
    <submittedName>
        <fullName evidence="2">Uncharacterized protein</fullName>
    </submittedName>
</protein>
<dbReference type="AlphaFoldDB" id="I0L235"/>
<evidence type="ECO:0000313" key="3">
    <source>
        <dbReference type="Proteomes" id="UP000003448"/>
    </source>
</evidence>
<evidence type="ECO:0000256" key="1">
    <source>
        <dbReference type="SAM" id="MobiDB-lite"/>
    </source>
</evidence>
<accession>I0L235</accession>
<sequence length="195" mass="20204">MARSLSPVVGTFEAGETNPYAVVSAEMLAAYEKLSNLARGLGLKTEYRVVSPPGTVDLNPTDLVVVGSPRILLFVGQVLASDPKLGFGSDDDGVYLVNRQTGEEFRSPSDSGSTPTPCDQSSTVPGSGHGVLASRCFRPAITDGPAGVRNVELAGQLLVDAVVVDAPVAAARGARELARLSRSVLATASCQMTMV</sequence>
<proteinExistence type="predicted"/>
<comment type="caution">
    <text evidence="2">The sequence shown here is derived from an EMBL/GenBank/DDBJ whole genome shotgun (WGS) entry which is preliminary data.</text>
</comment>
<reference evidence="3" key="1">
    <citation type="journal article" date="2012" name="J. Bacteriol.">
        <title>Genome Sequence of Micromonospora lupini Lupac 08, Isolated from Root Nodules of Lupinus angustifolius.</title>
        <authorList>
            <person name="Alonso-Vega P."/>
            <person name="Normand P."/>
            <person name="Bacigalupe R."/>
            <person name="Pujic P."/>
            <person name="Lajus A."/>
            <person name="Vallenet D."/>
            <person name="Carro L."/>
            <person name="Coll P."/>
            <person name="Trujillo M.E."/>
        </authorList>
    </citation>
    <scope>NUCLEOTIDE SEQUENCE [LARGE SCALE GENOMIC DNA]</scope>
    <source>
        <strain evidence="3">Lupac 08</strain>
    </source>
</reference>
<dbReference type="STRING" id="1150864.MILUP08_42813"/>
<dbReference type="Proteomes" id="UP000003448">
    <property type="component" value="Unassembled WGS sequence"/>
</dbReference>
<name>I0L235_9ACTN</name>
<feature type="compositionally biased region" description="Polar residues" evidence="1">
    <location>
        <begin position="108"/>
        <end position="125"/>
    </location>
</feature>
<keyword evidence="3" id="KW-1185">Reference proteome</keyword>
<dbReference type="eggNOG" id="COG1595">
    <property type="taxonomic scope" value="Bacteria"/>
</dbReference>
<dbReference type="EMBL" id="CAIE01000022">
    <property type="protein sequence ID" value="CCH17882.1"/>
    <property type="molecule type" value="Genomic_DNA"/>
</dbReference>
<evidence type="ECO:0000313" key="2">
    <source>
        <dbReference type="EMBL" id="CCH17882.1"/>
    </source>
</evidence>
<gene>
    <name evidence="2" type="ORF">MILUP08_42813</name>
</gene>
<organism evidence="2 3">
    <name type="scientific">Micromonospora lupini str. Lupac 08</name>
    <dbReference type="NCBI Taxonomy" id="1150864"/>
    <lineage>
        <taxon>Bacteria</taxon>
        <taxon>Bacillati</taxon>
        <taxon>Actinomycetota</taxon>
        <taxon>Actinomycetes</taxon>
        <taxon>Micromonosporales</taxon>
        <taxon>Micromonosporaceae</taxon>
        <taxon>Micromonospora</taxon>
    </lineage>
</organism>